<feature type="compositionally biased region" description="Polar residues" evidence="1">
    <location>
        <begin position="365"/>
        <end position="376"/>
    </location>
</feature>
<evidence type="ECO:0000256" key="1">
    <source>
        <dbReference type="SAM" id="MobiDB-lite"/>
    </source>
</evidence>
<keyword evidence="5" id="KW-1185">Reference proteome</keyword>
<dbReference type="OrthoDB" id="264763at2759"/>
<comment type="caution">
    <text evidence="4">The sequence shown here is derived from an EMBL/GenBank/DDBJ whole genome shotgun (WGS) entry which is preliminary data.</text>
</comment>
<gene>
    <name evidence="4" type="ORF">LSCM1_01001</name>
</gene>
<feature type="chain" id="PRO_5032991869" description="Proteophosphoglycan ppg4" evidence="3">
    <location>
        <begin position="23"/>
        <end position="786"/>
    </location>
</feature>
<reference evidence="5" key="1">
    <citation type="journal article" date="2021" name="Microbiol. Resour. Announc.">
        <title>LGAAP: Leishmaniinae Genome Assembly and Annotation Pipeline.</title>
        <authorList>
            <person name="Almutairi H."/>
            <person name="Urbaniak M.D."/>
            <person name="Bates M.D."/>
            <person name="Jariyapan N."/>
            <person name="Kwakye-Nuako G."/>
            <person name="Thomaz-Soccol V."/>
            <person name="Al-Salem W.S."/>
            <person name="Dillon R.J."/>
            <person name="Bates P.A."/>
            <person name="Gatherer D."/>
        </authorList>
    </citation>
    <scope>NUCLEOTIDE SEQUENCE [LARGE SCALE GENOMIC DNA]</scope>
</reference>
<keyword evidence="2" id="KW-0812">Transmembrane</keyword>
<reference evidence="5" key="2">
    <citation type="journal article" date="2021" name="Sci. Data">
        <title>Chromosome-scale genome sequencing, assembly and annotation of six genomes from subfamily Leishmaniinae.</title>
        <authorList>
            <person name="Almutairi H."/>
            <person name="Urbaniak M.D."/>
            <person name="Bates M.D."/>
            <person name="Jariyapan N."/>
            <person name="Kwakye-Nuako G."/>
            <person name="Thomaz Soccol V."/>
            <person name="Al-Salem W.S."/>
            <person name="Dillon R.J."/>
            <person name="Bates P.A."/>
            <person name="Gatherer D."/>
        </authorList>
    </citation>
    <scope>NUCLEOTIDE SEQUENCE [LARGE SCALE GENOMIC DNA]</scope>
</reference>
<evidence type="ECO:0000256" key="3">
    <source>
        <dbReference type="SAM" id="SignalP"/>
    </source>
</evidence>
<dbReference type="RefSeq" id="XP_067174732.1">
    <property type="nucleotide sequence ID" value="XM_067318627.1"/>
</dbReference>
<dbReference type="GeneID" id="92511139"/>
<keyword evidence="2" id="KW-1133">Transmembrane helix</keyword>
<name>A0A836G7E1_9TRYP</name>
<feature type="region of interest" description="Disordered" evidence="1">
    <location>
        <begin position="544"/>
        <end position="578"/>
    </location>
</feature>
<dbReference type="AlphaFoldDB" id="A0A836G7E1"/>
<keyword evidence="3" id="KW-0732">Signal</keyword>
<proteinExistence type="predicted"/>
<evidence type="ECO:0000313" key="5">
    <source>
        <dbReference type="Proteomes" id="UP000673552"/>
    </source>
</evidence>
<protein>
    <recommendedName>
        <fullName evidence="6">Proteophosphoglycan ppg4</fullName>
    </recommendedName>
</protein>
<sequence length="786" mass="82853">MTLVSSFAAVVLVSGAPIAVDALSTEGRNQVNQNGHAASGFERRHQEYFAEGSQGIMLSSSTCVENRGGATSRDPSRWHGLCGGRAYRDCVLTHPVPILCLVLLLLGIGLGVLARWWHCCARRVFSWRYSVGNVSGGEDDGIARYRDVAMDRRRLLSGRHSASLDASESRRAMHGATGNAFLRFNIPFHANNSILLRAGLWGPLQYAPVALLRAPAPLTGSIEEPHVTESIVVECGSGVTANAKDFCTRLRDDDRMPPDSTGASDLEPQVDGTLLSVTRAASSGDSHDYNSQRDAKSFEDSMCDRRCSCQSDCSSDERTGVECPAFRDTAGEACESLFWNRADVLPQSIYFNINADAKGHIRSCESGNRGTDSQQPCDGLVPNIRSTASTASGESSSHTPPPPTDTPELSRRGSGSTLCAYDADASCDTVCTGATLAHEATAILDPEVTPHASWRTADDLHESGFSPHALPSCEALSSTMGPHINDLEYVAPPLAHASTAASSPALHEASCLPVHSPIAAAILAPGSLNSELVMLDSVGTEEAAKGATPGASYGLTLQLQRSPANAPPKRRSKRRSPRYCEPWQPVLASCKVTPVAAAAATATLSAPSTPSSPACDWARQNTGTCAVENDLEDLMLADGVLSAESSVAGDGTCVFSGGSVTILRTHTLAAEIERGTTTTPLVMATVYGRGASLCSNLAPSTPLAAASDPLRPTSPMPAVRPRTAGAVETLVSKCGERSSVQCCGPSQSVGQRPSLNLSVEERALLLRSKSWLFPLIDGTDEIEQGD</sequence>
<dbReference type="KEGG" id="lmat:92511139"/>
<organism evidence="4 5">
    <name type="scientific">Leishmania martiniquensis</name>
    <dbReference type="NCBI Taxonomy" id="1580590"/>
    <lineage>
        <taxon>Eukaryota</taxon>
        <taxon>Discoba</taxon>
        <taxon>Euglenozoa</taxon>
        <taxon>Kinetoplastea</taxon>
        <taxon>Metakinetoplastina</taxon>
        <taxon>Trypanosomatida</taxon>
        <taxon>Trypanosomatidae</taxon>
        <taxon>Leishmaniinae</taxon>
        <taxon>Leishmania</taxon>
    </lineage>
</organism>
<dbReference type="Proteomes" id="UP000673552">
    <property type="component" value="Unassembled WGS sequence"/>
</dbReference>
<feature type="region of interest" description="Disordered" evidence="1">
    <location>
        <begin position="365"/>
        <end position="415"/>
    </location>
</feature>
<dbReference type="EMBL" id="JAFEUZ010000035">
    <property type="protein sequence ID" value="KAG5466824.1"/>
    <property type="molecule type" value="Genomic_DNA"/>
</dbReference>
<feature type="compositionally biased region" description="Low complexity" evidence="1">
    <location>
        <begin position="386"/>
        <end position="397"/>
    </location>
</feature>
<feature type="compositionally biased region" description="Basic residues" evidence="1">
    <location>
        <begin position="568"/>
        <end position="577"/>
    </location>
</feature>
<feature type="transmembrane region" description="Helical" evidence="2">
    <location>
        <begin position="96"/>
        <end position="117"/>
    </location>
</feature>
<keyword evidence="2" id="KW-0472">Membrane</keyword>
<feature type="signal peptide" evidence="3">
    <location>
        <begin position="1"/>
        <end position="22"/>
    </location>
</feature>
<evidence type="ECO:0008006" key="6">
    <source>
        <dbReference type="Google" id="ProtNLM"/>
    </source>
</evidence>
<evidence type="ECO:0000256" key="2">
    <source>
        <dbReference type="SAM" id="Phobius"/>
    </source>
</evidence>
<accession>A0A836G7E1</accession>
<evidence type="ECO:0000313" key="4">
    <source>
        <dbReference type="EMBL" id="KAG5466824.1"/>
    </source>
</evidence>